<dbReference type="InterPro" id="IPR026866">
    <property type="entry name" value="CR006_AAA"/>
</dbReference>
<dbReference type="Gene3D" id="3.40.50.300">
    <property type="entry name" value="P-loop containing nucleotide triphosphate hydrolases"/>
    <property type="match status" value="1"/>
</dbReference>
<evidence type="ECO:0000259" key="3">
    <source>
        <dbReference type="Pfam" id="PF13166"/>
    </source>
</evidence>
<dbReference type="AlphaFoldDB" id="A0A1I4CTI6"/>
<dbReference type="InterPro" id="IPR017871">
    <property type="entry name" value="ABC_transporter-like_CS"/>
</dbReference>
<keyword evidence="1" id="KW-0547">Nucleotide-binding</keyword>
<evidence type="ECO:0000256" key="1">
    <source>
        <dbReference type="ARBA" id="ARBA00022741"/>
    </source>
</evidence>
<dbReference type="GO" id="GO:0016887">
    <property type="term" value="F:ATP hydrolysis activity"/>
    <property type="evidence" value="ECO:0007669"/>
    <property type="project" value="InterPro"/>
</dbReference>
<proteinExistence type="predicted"/>
<keyword evidence="2" id="KW-0067">ATP-binding</keyword>
<keyword evidence="5" id="KW-1185">Reference proteome</keyword>
<name>A0A1I4CTI6_9RHOB</name>
<dbReference type="PROSITE" id="PS00211">
    <property type="entry name" value="ABC_TRANSPORTER_1"/>
    <property type="match status" value="1"/>
</dbReference>
<sequence length="697" mass="78164">MDIVIENCNNIDRASIAIKENFLNIKFAANGTGKSTIAKAITLNAAESGDLKSLMPFKFIGANTTSDFAGPVISGADEIKSVAVFDSSYIDTVLFKKEELLSNSFEILIKNEEYDEKFADIEAHFADLKSVFSNDPSIDEMREDLLTLFKAFGKATKTSSYSAASVIGKSTAKGNKISNVPAGLEAYSPFLQSEENVQWLKWQMEGKRYLALSDDCPYCTQPATDKHETILRIDEEYDTKTIEHLNALIEIIESLSDYFSDDANGTLSSIIESQTALTDEDKLFLSSIKDQIELLNSKLTALQGIDFHNLKDVTDYDAKILDLRINMDRLPSISSKSTCAIVSKCNEKLDLIGAKIGLLKGSIAAHKRQVATLIKSNEDSINEFLKDAGFDYSVCVESADRTYRMRLRHNDFSSFVEQGSQHLSFGEKNAFALILFMHHVLKTKPDLIVLDDPISSFDKNKKFAIIKRLFVSANSFQNKTVLLMTHDFEPVIDMIYTLRGHFESVSAHFLSNRSSVVSELEIGRSDIISASQACMSAVKSDVHFLVKVIQLRRYFEISANKGHSYNVLASLVHKKVEPEQFGVDGKLERMDAADVQLAVDEIQSLFPDFDYEQYLRFIRDDGNLHALYLELENGYSKLQVFRMMGLINKSNSSTAKFINETYHIENDYIMQLDPTRFQTVPDHILAACDAIVLEAFA</sequence>
<protein>
    <submittedName>
        <fullName evidence="4">AAA domain-containing protein</fullName>
    </submittedName>
</protein>
<accession>A0A1I4CTI6</accession>
<dbReference type="OrthoDB" id="9795565at2"/>
<evidence type="ECO:0000313" key="4">
    <source>
        <dbReference type="EMBL" id="SFK84608.1"/>
    </source>
</evidence>
<dbReference type="RefSeq" id="WP_090185381.1">
    <property type="nucleotide sequence ID" value="NZ_FOTF01000003.1"/>
</dbReference>
<dbReference type="InterPro" id="IPR027417">
    <property type="entry name" value="P-loop_NTPase"/>
</dbReference>
<evidence type="ECO:0000313" key="5">
    <source>
        <dbReference type="Proteomes" id="UP000199550"/>
    </source>
</evidence>
<dbReference type="Pfam" id="PF13166">
    <property type="entry name" value="AAA_13"/>
    <property type="match status" value="1"/>
</dbReference>
<dbReference type="EMBL" id="FOTF01000003">
    <property type="protein sequence ID" value="SFK84608.1"/>
    <property type="molecule type" value="Genomic_DNA"/>
</dbReference>
<dbReference type="GO" id="GO:0005524">
    <property type="term" value="F:ATP binding"/>
    <property type="evidence" value="ECO:0007669"/>
    <property type="project" value="UniProtKB-KW"/>
</dbReference>
<organism evidence="4 5">
    <name type="scientific">Loktanella salsilacus</name>
    <dbReference type="NCBI Taxonomy" id="195913"/>
    <lineage>
        <taxon>Bacteria</taxon>
        <taxon>Pseudomonadati</taxon>
        <taxon>Pseudomonadota</taxon>
        <taxon>Alphaproteobacteria</taxon>
        <taxon>Rhodobacterales</taxon>
        <taxon>Roseobacteraceae</taxon>
        <taxon>Loktanella</taxon>
    </lineage>
</organism>
<dbReference type="Proteomes" id="UP000199550">
    <property type="component" value="Unassembled WGS sequence"/>
</dbReference>
<reference evidence="5" key="1">
    <citation type="submission" date="2016-10" db="EMBL/GenBank/DDBJ databases">
        <authorList>
            <person name="Varghese N."/>
            <person name="Submissions S."/>
        </authorList>
    </citation>
    <scope>NUCLEOTIDE SEQUENCE [LARGE SCALE GENOMIC DNA]</scope>
    <source>
        <strain evidence="5">DSM 16199</strain>
    </source>
</reference>
<gene>
    <name evidence="4" type="ORF">SAMN04488004_1033</name>
</gene>
<evidence type="ECO:0000256" key="2">
    <source>
        <dbReference type="ARBA" id="ARBA00022840"/>
    </source>
</evidence>
<dbReference type="SUPFAM" id="SSF52540">
    <property type="entry name" value="P-loop containing nucleoside triphosphate hydrolases"/>
    <property type="match status" value="1"/>
</dbReference>
<feature type="domain" description="Protein CR006 P-loop" evidence="3">
    <location>
        <begin position="347"/>
        <end position="489"/>
    </location>
</feature>